<keyword evidence="1" id="KW-0807">Transducer</keyword>
<reference evidence="4" key="1">
    <citation type="submission" date="2009-10" db="EMBL/GenBank/DDBJ databases">
        <title>Diversity of trophic interactions inside an arsenic-rich microbial ecosystem.</title>
        <authorList>
            <person name="Bertin P.N."/>
            <person name="Heinrich-Salmeron A."/>
            <person name="Pelletier E."/>
            <person name="Goulhen-Chollet F."/>
            <person name="Arsene-Ploetze F."/>
            <person name="Gallien S."/>
            <person name="Calteau A."/>
            <person name="Vallenet D."/>
            <person name="Casiot C."/>
            <person name="Chane-Woon-Ming B."/>
            <person name="Giloteaux L."/>
            <person name="Barakat M."/>
            <person name="Bonnefoy V."/>
            <person name="Bruneel O."/>
            <person name="Chandler M."/>
            <person name="Cleiss J."/>
            <person name="Duran R."/>
            <person name="Elbaz-Poulichet F."/>
            <person name="Fonknechten N."/>
            <person name="Lauga B."/>
            <person name="Mornico D."/>
            <person name="Ortet P."/>
            <person name="Schaeffer C."/>
            <person name="Siguier P."/>
            <person name="Alexander Thil Smith A."/>
            <person name="Van Dorsselaer A."/>
            <person name="Weissenbach J."/>
            <person name="Medigue C."/>
            <person name="Le Paslier D."/>
        </authorList>
    </citation>
    <scope>NUCLEOTIDE SEQUENCE</scope>
</reference>
<dbReference type="InterPro" id="IPR004089">
    <property type="entry name" value="MCPsignal_dom"/>
</dbReference>
<keyword evidence="2" id="KW-0472">Membrane</keyword>
<dbReference type="Gene3D" id="1.10.287.950">
    <property type="entry name" value="Methyl-accepting chemotaxis protein"/>
    <property type="match status" value="1"/>
</dbReference>
<dbReference type="InterPro" id="IPR007891">
    <property type="entry name" value="CHASE3"/>
</dbReference>
<dbReference type="PANTHER" id="PTHR32089">
    <property type="entry name" value="METHYL-ACCEPTING CHEMOTAXIS PROTEIN MCPB"/>
    <property type="match status" value="1"/>
</dbReference>
<dbReference type="SUPFAM" id="SSF58104">
    <property type="entry name" value="Methyl-accepting chemotaxis protein (MCP) signaling domain"/>
    <property type="match status" value="1"/>
</dbReference>
<dbReference type="AlphaFoldDB" id="E6PFJ7"/>
<dbReference type="GO" id="GO:0007165">
    <property type="term" value="P:signal transduction"/>
    <property type="evidence" value="ECO:0007669"/>
    <property type="project" value="UniProtKB-KW"/>
</dbReference>
<evidence type="ECO:0000256" key="1">
    <source>
        <dbReference type="ARBA" id="ARBA00023224"/>
    </source>
</evidence>
<evidence type="ECO:0000256" key="2">
    <source>
        <dbReference type="SAM" id="Phobius"/>
    </source>
</evidence>
<evidence type="ECO:0000313" key="4">
    <source>
        <dbReference type="EMBL" id="CBH75233.1"/>
    </source>
</evidence>
<dbReference type="Pfam" id="PF05227">
    <property type="entry name" value="CHASE3"/>
    <property type="match status" value="1"/>
</dbReference>
<feature type="transmembrane region" description="Helical" evidence="2">
    <location>
        <begin position="181"/>
        <end position="202"/>
    </location>
</feature>
<dbReference type="PROSITE" id="PS50111">
    <property type="entry name" value="CHEMOTAXIS_TRANSDUC_2"/>
    <property type="match status" value="1"/>
</dbReference>
<comment type="caution">
    <text evidence="4">The sequence shown here is derived from an EMBL/GenBank/DDBJ whole genome shotgun (WGS) entry which is preliminary data.</text>
</comment>
<dbReference type="GO" id="GO:0016020">
    <property type="term" value="C:membrane"/>
    <property type="evidence" value="ECO:0007669"/>
    <property type="project" value="InterPro"/>
</dbReference>
<sequence length="664" mass="70178">MRIRIGAQIAVGFGIALVSLILVTAISIVQMERMHEKNTAIAQSLPLLAASRDIVLQLTLQETGVRGYVATGNSNFLNESDPAQGEIVKDFDYINDHDKGRATLIEFMAPFAKQVQTAQAFLDAETTLVDRGHRARALAHLYDGENQFDSMLATAEKIRSDAQNYNDAATAAFERERRISVVEMLVIGALSLAICIAIAFYLGRRIATRLETVSESIAAIVAADFSALVGAMQRLAGGDLLAAFTPTAETVMLRGRRTRDEIDDLGAHHDELVVGMRSIGTEFTEMAAKLRESVTRIEDASAQLALSGERGIDQAAEVIHAASTIGETSSRVAANARAQLEHVESISATLGELARTTEQISVGSSTQGAALHAVVGDVRTLDSEIDTLASAGRSLVESSRSAKEFIVQGREATEAANATMLRLRESARTSERMLKNLQDRSRAIGEIVGTIDSISDQTNLLALNAAIEAARAGEHGRGFAVVASEIRKLAEQAASSTREIAGILDAIRSDVGSAVATAVATAQASDEGSKLSERADESLHAVEESATLALSAAAGVAAQSERMQAMSRRLSENAVDASVVVEQNARASTEIRGATAYAHEQVQRILTVAQGHVGASERLSAVIDGFAGLTAEIEGNTLAIGEAAERLQEVLGSLGGATKSLPAQ</sequence>
<protein>
    <recommendedName>
        <fullName evidence="3">Methyl-accepting transducer domain-containing protein</fullName>
    </recommendedName>
</protein>
<feature type="domain" description="Methyl-accepting transducer" evidence="3">
    <location>
        <begin position="342"/>
        <end position="578"/>
    </location>
</feature>
<feature type="transmembrane region" description="Helical" evidence="2">
    <location>
        <begin position="6"/>
        <end position="29"/>
    </location>
</feature>
<gene>
    <name evidence="4" type="ORF">CARN1_1558</name>
</gene>
<evidence type="ECO:0000259" key="3">
    <source>
        <dbReference type="PROSITE" id="PS50111"/>
    </source>
</evidence>
<dbReference type="SMART" id="SM00283">
    <property type="entry name" value="MA"/>
    <property type="match status" value="1"/>
</dbReference>
<proteinExistence type="predicted"/>
<dbReference type="Pfam" id="PF00015">
    <property type="entry name" value="MCPsignal"/>
    <property type="match status" value="1"/>
</dbReference>
<name>E6PFJ7_9ZZZZ</name>
<keyword evidence="2" id="KW-0812">Transmembrane</keyword>
<keyword evidence="2" id="KW-1133">Transmembrane helix</keyword>
<dbReference type="PANTHER" id="PTHR32089:SF112">
    <property type="entry name" value="LYSOZYME-LIKE PROTEIN-RELATED"/>
    <property type="match status" value="1"/>
</dbReference>
<dbReference type="EMBL" id="CABL01000006">
    <property type="protein sequence ID" value="CBH75233.1"/>
    <property type="molecule type" value="Genomic_DNA"/>
</dbReference>
<organism evidence="4">
    <name type="scientific">mine drainage metagenome</name>
    <dbReference type="NCBI Taxonomy" id="410659"/>
    <lineage>
        <taxon>unclassified sequences</taxon>
        <taxon>metagenomes</taxon>
        <taxon>ecological metagenomes</taxon>
    </lineage>
</organism>
<accession>E6PFJ7</accession>